<dbReference type="KEGG" id="bhan:CGC63_08945"/>
<dbReference type="STRING" id="537007.BLAHAN_05565"/>
<keyword evidence="3" id="KW-1185">Reference proteome</keyword>
<comment type="caution">
    <text evidence="2">The sequence shown here is derived from an EMBL/GenBank/DDBJ whole genome shotgun (WGS) entry which is preliminary data.</text>
</comment>
<evidence type="ECO:0000313" key="3">
    <source>
        <dbReference type="Proteomes" id="UP000003755"/>
    </source>
</evidence>
<gene>
    <name evidence="2" type="ORF">BLAHAN_05565</name>
</gene>
<accession>C9L846</accession>
<reference evidence="2" key="1">
    <citation type="submission" date="2009-09" db="EMBL/GenBank/DDBJ databases">
        <authorList>
            <person name="Weinstock G."/>
            <person name="Sodergren E."/>
            <person name="Clifton S."/>
            <person name="Fulton L."/>
            <person name="Fulton B."/>
            <person name="Courtney L."/>
            <person name="Fronick C."/>
            <person name="Harrison M."/>
            <person name="Strong C."/>
            <person name="Farmer C."/>
            <person name="Delahaunty K."/>
            <person name="Markovic C."/>
            <person name="Hall O."/>
            <person name="Minx P."/>
            <person name="Tomlinson C."/>
            <person name="Mitreva M."/>
            <person name="Nelson J."/>
            <person name="Hou S."/>
            <person name="Wollam A."/>
            <person name="Pepin K.H."/>
            <person name="Johnson M."/>
            <person name="Bhonagiri V."/>
            <person name="Nash W.E."/>
            <person name="Warren W."/>
            <person name="Chinwalla A."/>
            <person name="Mardis E.R."/>
            <person name="Wilson R.K."/>
        </authorList>
    </citation>
    <scope>NUCLEOTIDE SEQUENCE [LARGE SCALE GENOMIC DNA]</scope>
    <source>
        <strain evidence="2">DSM 20583</strain>
    </source>
</reference>
<feature type="transmembrane region" description="Helical" evidence="1">
    <location>
        <begin position="119"/>
        <end position="137"/>
    </location>
</feature>
<feature type="transmembrane region" description="Helical" evidence="1">
    <location>
        <begin position="57"/>
        <end position="77"/>
    </location>
</feature>
<feature type="transmembrane region" description="Helical" evidence="1">
    <location>
        <begin position="23"/>
        <end position="45"/>
    </location>
</feature>
<sequence>MEGKKWITKDLLSSKYMPMAKLYGIRMTQAIIYLMLLLGIYMCVLKAGNCEFAFLKLYMGELATIVFLGGMGIFFYALTDQVVVGYMIPLLYYMLNIAISPNKIKVFYLFSMSMGKYEWKWTLGIAGVVLLVAGIAIRSKRK</sequence>
<evidence type="ECO:0000313" key="2">
    <source>
        <dbReference type="EMBL" id="EEX21538.1"/>
    </source>
</evidence>
<keyword evidence="1" id="KW-0472">Membrane</keyword>
<keyword evidence="1" id="KW-0812">Transmembrane</keyword>
<dbReference type="HOGENOM" id="CLU_1812052_0_0_9"/>
<dbReference type="eggNOG" id="ENOG50308A7">
    <property type="taxonomic scope" value="Bacteria"/>
</dbReference>
<organism evidence="2 3">
    <name type="scientific">Blautia hansenii DSM 20583</name>
    <dbReference type="NCBI Taxonomy" id="537007"/>
    <lineage>
        <taxon>Bacteria</taxon>
        <taxon>Bacillati</taxon>
        <taxon>Bacillota</taxon>
        <taxon>Clostridia</taxon>
        <taxon>Lachnospirales</taxon>
        <taxon>Lachnospiraceae</taxon>
        <taxon>Blautia</taxon>
    </lineage>
</organism>
<dbReference type="RefSeq" id="WP_003020929.1">
    <property type="nucleotide sequence ID" value="NZ_CP022413.2"/>
</dbReference>
<dbReference type="AlphaFoldDB" id="C9L846"/>
<feature type="transmembrane region" description="Helical" evidence="1">
    <location>
        <begin position="83"/>
        <end position="99"/>
    </location>
</feature>
<evidence type="ECO:0000256" key="1">
    <source>
        <dbReference type="SAM" id="Phobius"/>
    </source>
</evidence>
<name>C9L846_BLAHA</name>
<dbReference type="EMBL" id="ABYU02000017">
    <property type="protein sequence ID" value="EEX21538.1"/>
    <property type="molecule type" value="Genomic_DNA"/>
</dbReference>
<protein>
    <submittedName>
        <fullName evidence="2">Uncharacterized protein</fullName>
    </submittedName>
</protein>
<keyword evidence="1" id="KW-1133">Transmembrane helix</keyword>
<dbReference type="Proteomes" id="UP000003755">
    <property type="component" value="Unassembled WGS sequence"/>
</dbReference>
<proteinExistence type="predicted"/>